<evidence type="ECO:0000256" key="4">
    <source>
        <dbReference type="SAM" id="MobiDB-lite"/>
    </source>
</evidence>
<dbReference type="Pfam" id="PF00385">
    <property type="entry name" value="Chromo"/>
    <property type="match status" value="1"/>
</dbReference>
<gene>
    <name evidence="6" type="ORF">TWF718_009682</name>
</gene>
<name>A0AAN8RFV6_9PEZI</name>
<proteinExistence type="predicted"/>
<dbReference type="EMBL" id="JAVHNR010000007">
    <property type="protein sequence ID" value="KAK6336894.1"/>
    <property type="molecule type" value="Genomic_DNA"/>
</dbReference>
<organism evidence="6 7">
    <name type="scientific">Orbilia javanica</name>
    <dbReference type="NCBI Taxonomy" id="47235"/>
    <lineage>
        <taxon>Eukaryota</taxon>
        <taxon>Fungi</taxon>
        <taxon>Dikarya</taxon>
        <taxon>Ascomycota</taxon>
        <taxon>Pezizomycotina</taxon>
        <taxon>Orbiliomycetes</taxon>
        <taxon>Orbiliales</taxon>
        <taxon>Orbiliaceae</taxon>
        <taxon>Orbilia</taxon>
    </lineage>
</organism>
<dbReference type="PROSITE" id="PS50013">
    <property type="entry name" value="CHROMO_2"/>
    <property type="match status" value="1"/>
</dbReference>
<dbReference type="InterPro" id="IPR000953">
    <property type="entry name" value="Chromo/chromo_shadow_dom"/>
</dbReference>
<dbReference type="AlphaFoldDB" id="A0AAN8RFV6"/>
<dbReference type="GO" id="GO:0006338">
    <property type="term" value="P:chromatin remodeling"/>
    <property type="evidence" value="ECO:0007669"/>
    <property type="project" value="UniProtKB-ARBA"/>
</dbReference>
<evidence type="ECO:0000256" key="1">
    <source>
        <dbReference type="ARBA" id="ARBA00004123"/>
    </source>
</evidence>
<evidence type="ECO:0000313" key="6">
    <source>
        <dbReference type="EMBL" id="KAK6336894.1"/>
    </source>
</evidence>
<evidence type="ECO:0000256" key="3">
    <source>
        <dbReference type="ARBA" id="ARBA00023242"/>
    </source>
</evidence>
<feature type="region of interest" description="Disordered" evidence="4">
    <location>
        <begin position="17"/>
        <end position="52"/>
    </location>
</feature>
<dbReference type="SMART" id="SM00298">
    <property type="entry name" value="CHROMO"/>
    <property type="match status" value="1"/>
</dbReference>
<keyword evidence="7" id="KW-1185">Reference proteome</keyword>
<dbReference type="Proteomes" id="UP001313282">
    <property type="component" value="Unassembled WGS sequence"/>
</dbReference>
<accession>A0AAN8RFV6</accession>
<evidence type="ECO:0000313" key="7">
    <source>
        <dbReference type="Proteomes" id="UP001313282"/>
    </source>
</evidence>
<dbReference type="GO" id="GO:0005634">
    <property type="term" value="C:nucleus"/>
    <property type="evidence" value="ECO:0007669"/>
    <property type="project" value="UniProtKB-SubCell"/>
</dbReference>
<dbReference type="InterPro" id="IPR016197">
    <property type="entry name" value="Chromo-like_dom_sf"/>
</dbReference>
<sequence>MPPLNPMLIASLLNAESKGSGLSRDQVPNNPQNTYSQSNTNDNDCEPSSAYQNPESKDFGAILYGNSQTGRGQDYLIHNEIYKTLDDTVDKMEYRIRSSSGDFITPQSISAELNNHEREYEVECVMGKRKRTGKKTEYLVKWTGYAKCTWEPAGNLRNARGAVDEYYFQRKKQKSRSNSTRK</sequence>
<evidence type="ECO:0000256" key="2">
    <source>
        <dbReference type="ARBA" id="ARBA00011353"/>
    </source>
</evidence>
<comment type="subunit">
    <text evidence="2">Component of the NuA4 histone acetyltransferase complex.</text>
</comment>
<feature type="compositionally biased region" description="Polar residues" evidence="4">
    <location>
        <begin position="26"/>
        <end position="42"/>
    </location>
</feature>
<dbReference type="SUPFAM" id="SSF54160">
    <property type="entry name" value="Chromo domain-like"/>
    <property type="match status" value="1"/>
</dbReference>
<comment type="caution">
    <text evidence="6">The sequence shown here is derived from an EMBL/GenBank/DDBJ whole genome shotgun (WGS) entry which is preliminary data.</text>
</comment>
<comment type="subcellular location">
    <subcellularLocation>
        <location evidence="1">Nucleus</location>
    </subcellularLocation>
</comment>
<dbReference type="InterPro" id="IPR023780">
    <property type="entry name" value="Chromo_domain"/>
</dbReference>
<evidence type="ECO:0000259" key="5">
    <source>
        <dbReference type="PROSITE" id="PS50013"/>
    </source>
</evidence>
<dbReference type="Gene3D" id="2.40.50.40">
    <property type="match status" value="1"/>
</dbReference>
<protein>
    <recommendedName>
        <fullName evidence="5">Chromo domain-containing protein</fullName>
    </recommendedName>
</protein>
<dbReference type="PANTHER" id="PTHR22812">
    <property type="entry name" value="CHROMOBOX PROTEIN"/>
    <property type="match status" value="1"/>
</dbReference>
<reference evidence="6 7" key="1">
    <citation type="submission" date="2019-10" db="EMBL/GenBank/DDBJ databases">
        <authorList>
            <person name="Palmer J.M."/>
        </authorList>
    </citation>
    <scope>NUCLEOTIDE SEQUENCE [LARGE SCALE GENOMIC DNA]</scope>
    <source>
        <strain evidence="6 7">TWF718</strain>
    </source>
</reference>
<feature type="domain" description="Chromo" evidence="5">
    <location>
        <begin position="120"/>
        <end position="178"/>
    </location>
</feature>
<dbReference type="InterPro" id="IPR051219">
    <property type="entry name" value="Heterochromatin_chromo-domain"/>
</dbReference>
<dbReference type="CDD" id="cd00024">
    <property type="entry name" value="CD_CSD"/>
    <property type="match status" value="1"/>
</dbReference>
<keyword evidence="3" id="KW-0539">Nucleus</keyword>